<accession>A0AAW0GGZ7</accession>
<keyword evidence="2" id="KW-1185">Reference proteome</keyword>
<proteinExistence type="predicted"/>
<name>A0AAW0GGZ7_9APHY</name>
<comment type="caution">
    <text evidence="1">The sequence shown here is derived from an EMBL/GenBank/DDBJ whole genome shotgun (WGS) entry which is preliminary data.</text>
</comment>
<evidence type="ECO:0000313" key="1">
    <source>
        <dbReference type="EMBL" id="KAK7688741.1"/>
    </source>
</evidence>
<sequence>MAAITFGLNLVQLQFSPFIRSRLLGLLSPHRISYHNSPIVTILKRTINSRPAPFVEPSLRATIIGPPTVSILTLV</sequence>
<organism evidence="1 2">
    <name type="scientific">Cerrena zonata</name>
    <dbReference type="NCBI Taxonomy" id="2478898"/>
    <lineage>
        <taxon>Eukaryota</taxon>
        <taxon>Fungi</taxon>
        <taxon>Dikarya</taxon>
        <taxon>Basidiomycota</taxon>
        <taxon>Agaricomycotina</taxon>
        <taxon>Agaricomycetes</taxon>
        <taxon>Polyporales</taxon>
        <taxon>Cerrenaceae</taxon>
        <taxon>Cerrena</taxon>
    </lineage>
</organism>
<dbReference type="EMBL" id="JASBNA010000010">
    <property type="protein sequence ID" value="KAK7688741.1"/>
    <property type="molecule type" value="Genomic_DNA"/>
</dbReference>
<evidence type="ECO:0000313" key="2">
    <source>
        <dbReference type="Proteomes" id="UP001385951"/>
    </source>
</evidence>
<gene>
    <name evidence="1" type="ORF">QCA50_008280</name>
</gene>
<protein>
    <submittedName>
        <fullName evidence="1">Uncharacterized protein</fullName>
    </submittedName>
</protein>
<reference evidence="1 2" key="1">
    <citation type="submission" date="2022-09" db="EMBL/GenBank/DDBJ databases">
        <authorList>
            <person name="Palmer J.M."/>
        </authorList>
    </citation>
    <scope>NUCLEOTIDE SEQUENCE [LARGE SCALE GENOMIC DNA]</scope>
    <source>
        <strain evidence="1 2">DSM 7382</strain>
    </source>
</reference>
<dbReference type="AlphaFoldDB" id="A0AAW0GGZ7"/>
<dbReference type="Proteomes" id="UP001385951">
    <property type="component" value="Unassembled WGS sequence"/>
</dbReference>